<dbReference type="EMBL" id="JASFZW010000002">
    <property type="protein sequence ID" value="KAK2079977.1"/>
    <property type="molecule type" value="Genomic_DNA"/>
</dbReference>
<dbReference type="Proteomes" id="UP001255856">
    <property type="component" value="Unassembled WGS sequence"/>
</dbReference>
<comment type="caution">
    <text evidence="1">The sequence shown here is derived from an EMBL/GenBank/DDBJ whole genome shotgun (WGS) entry which is preliminary data.</text>
</comment>
<proteinExistence type="predicted"/>
<accession>A0AAD9IPA9</accession>
<evidence type="ECO:0000313" key="2">
    <source>
        <dbReference type="Proteomes" id="UP001255856"/>
    </source>
</evidence>
<sequence length="131" mass="13972">MARKRELESQLNAVRARISRTKGQNNQIKRLVGCLNVCKDDFTQLHAPPNGKQEEAMLAVGSRLLNSLCPPDVIASHSEGHNLAGTRASQILQSQHPEEAQVAAAALVACGNDPAAAIVALMEAAERVQNA</sequence>
<dbReference type="AlphaFoldDB" id="A0AAD9IPA9"/>
<organism evidence="1 2">
    <name type="scientific">Prototheca wickerhamii</name>
    <dbReference type="NCBI Taxonomy" id="3111"/>
    <lineage>
        <taxon>Eukaryota</taxon>
        <taxon>Viridiplantae</taxon>
        <taxon>Chlorophyta</taxon>
        <taxon>core chlorophytes</taxon>
        <taxon>Trebouxiophyceae</taxon>
        <taxon>Chlorellales</taxon>
        <taxon>Chlorellaceae</taxon>
        <taxon>Prototheca</taxon>
    </lineage>
</organism>
<keyword evidence="2" id="KW-1185">Reference proteome</keyword>
<evidence type="ECO:0000313" key="1">
    <source>
        <dbReference type="EMBL" id="KAK2079977.1"/>
    </source>
</evidence>
<gene>
    <name evidence="1" type="ORF">QBZ16_002372</name>
</gene>
<protein>
    <submittedName>
        <fullName evidence="1">Uncharacterized protein</fullName>
    </submittedName>
</protein>
<name>A0AAD9IPA9_PROWI</name>
<reference evidence="1" key="1">
    <citation type="submission" date="2021-01" db="EMBL/GenBank/DDBJ databases">
        <authorList>
            <person name="Eckstrom K.M.E."/>
        </authorList>
    </citation>
    <scope>NUCLEOTIDE SEQUENCE</scope>
    <source>
        <strain evidence="1">UVCC 0001</strain>
    </source>
</reference>